<accession>A0A8H5LPE8</accession>
<gene>
    <name evidence="3" type="ORF">D9758_005509</name>
</gene>
<feature type="compositionally biased region" description="Basic and acidic residues" evidence="2">
    <location>
        <begin position="613"/>
        <end position="625"/>
    </location>
</feature>
<sequence length="635" mass="71903">MSPSTNLFEGRPINEPVVFEVILVYRKPKALKFKETQNLGQSESKQVIKDCTDLLLPPPARSRTAVIREGEVRLHWIARVGCSLHRTLHDRLDGKSKNAIWRKDKAVMLAKDLQYIKFNTLDNVNQLTSIGYEPNERPSRPSSSLPRRPPLSSRIDQSPPLLARFMHSPPLRSHHHDVYSPEYTSRSSSSSSAYHDYYRRNDEGYTPSVSRTPDSYEPQTPHPMTPPLPDDWDVYPTRDTQSQPLDSPPAYSRSVLLSPIDLMSDDHDEPHTSTSQAGPSENSYPTPDTTDREEVEREIIVIEDTDDEMDEQEMQRETELVDVEAELDELESQATSSPVPVHSTHGSLYTSQAGRSANADFCEVYHENDEEEEAQHAHGPGMDDSHDKEEHESSEVHGREQAESPSRKRKREMEQDSQQYTFLSRSEGDAGMSLPVSDVSKRKRRRIWQDSHSRPHPHHPHPSSDIAEHSDPGDTESMDAEPSSIINSLRQQLEQERLETRKQWLILEGLKVKAEKELKEARAGQEALKKRLEVLEKEKRVAEEGKKAAEAERNAAEAMLCDVRTECKEPFVVPALLEAFVTVTGLAMDTQAGPDDPSGRKIWKSILERLQVRGDDSENGSEIKGRRTLSSSTAQ</sequence>
<feature type="compositionally biased region" description="Acidic residues" evidence="2">
    <location>
        <begin position="320"/>
        <end position="331"/>
    </location>
</feature>
<evidence type="ECO:0000256" key="2">
    <source>
        <dbReference type="SAM" id="MobiDB-lite"/>
    </source>
</evidence>
<dbReference type="Proteomes" id="UP000559256">
    <property type="component" value="Unassembled WGS sequence"/>
</dbReference>
<evidence type="ECO:0000313" key="4">
    <source>
        <dbReference type="Proteomes" id="UP000559256"/>
    </source>
</evidence>
<keyword evidence="1" id="KW-0175">Coiled coil</keyword>
<feature type="compositionally biased region" description="Low complexity" evidence="2">
    <location>
        <begin position="140"/>
        <end position="154"/>
    </location>
</feature>
<feature type="compositionally biased region" description="Pro residues" evidence="2">
    <location>
        <begin position="220"/>
        <end position="229"/>
    </location>
</feature>
<evidence type="ECO:0000313" key="3">
    <source>
        <dbReference type="EMBL" id="KAF5364599.1"/>
    </source>
</evidence>
<feature type="region of interest" description="Disordered" evidence="2">
    <location>
        <begin position="130"/>
        <end position="483"/>
    </location>
</feature>
<comment type="caution">
    <text evidence="3">The sequence shown here is derived from an EMBL/GenBank/DDBJ whole genome shotgun (WGS) entry which is preliminary data.</text>
</comment>
<feature type="compositionally biased region" description="Low complexity" evidence="2">
    <location>
        <begin position="180"/>
        <end position="195"/>
    </location>
</feature>
<protein>
    <submittedName>
        <fullName evidence="3">Uncharacterized protein</fullName>
    </submittedName>
</protein>
<proteinExistence type="predicted"/>
<dbReference type="OrthoDB" id="3070390at2759"/>
<feature type="compositionally biased region" description="Polar residues" evidence="2">
    <location>
        <begin position="272"/>
        <end position="287"/>
    </location>
</feature>
<dbReference type="AlphaFoldDB" id="A0A8H5LPE8"/>
<dbReference type="EMBL" id="JAACJM010000032">
    <property type="protein sequence ID" value="KAF5364599.1"/>
    <property type="molecule type" value="Genomic_DNA"/>
</dbReference>
<organism evidence="3 4">
    <name type="scientific">Tetrapyrgos nigripes</name>
    <dbReference type="NCBI Taxonomy" id="182062"/>
    <lineage>
        <taxon>Eukaryota</taxon>
        <taxon>Fungi</taxon>
        <taxon>Dikarya</taxon>
        <taxon>Basidiomycota</taxon>
        <taxon>Agaricomycotina</taxon>
        <taxon>Agaricomycetes</taxon>
        <taxon>Agaricomycetidae</taxon>
        <taxon>Agaricales</taxon>
        <taxon>Marasmiineae</taxon>
        <taxon>Marasmiaceae</taxon>
        <taxon>Tetrapyrgos</taxon>
    </lineage>
</organism>
<reference evidence="3 4" key="1">
    <citation type="journal article" date="2020" name="ISME J.">
        <title>Uncovering the hidden diversity of litter-decomposition mechanisms in mushroom-forming fungi.</title>
        <authorList>
            <person name="Floudas D."/>
            <person name="Bentzer J."/>
            <person name="Ahren D."/>
            <person name="Johansson T."/>
            <person name="Persson P."/>
            <person name="Tunlid A."/>
        </authorList>
    </citation>
    <scope>NUCLEOTIDE SEQUENCE [LARGE SCALE GENOMIC DNA]</scope>
    <source>
        <strain evidence="3 4">CBS 291.85</strain>
    </source>
</reference>
<feature type="compositionally biased region" description="Polar residues" evidence="2">
    <location>
        <begin position="332"/>
        <end position="355"/>
    </location>
</feature>
<feature type="compositionally biased region" description="Basic and acidic residues" evidence="2">
    <location>
        <begin position="289"/>
        <end position="300"/>
    </location>
</feature>
<keyword evidence="4" id="KW-1185">Reference proteome</keyword>
<feature type="coiled-coil region" evidence="1">
    <location>
        <begin position="511"/>
        <end position="559"/>
    </location>
</feature>
<evidence type="ECO:0000256" key="1">
    <source>
        <dbReference type="SAM" id="Coils"/>
    </source>
</evidence>
<feature type="compositionally biased region" description="Basic and acidic residues" evidence="2">
    <location>
        <begin position="381"/>
        <end position="414"/>
    </location>
</feature>
<feature type="compositionally biased region" description="Acidic residues" evidence="2">
    <location>
        <begin position="301"/>
        <end position="312"/>
    </location>
</feature>
<name>A0A8H5LPE8_9AGAR</name>
<feature type="region of interest" description="Disordered" evidence="2">
    <location>
        <begin position="613"/>
        <end position="635"/>
    </location>
</feature>